<proteinExistence type="predicted"/>
<gene>
    <name evidence="2" type="ORF">F2Y36_04185</name>
</gene>
<feature type="signal peptide" evidence="1">
    <location>
        <begin position="1"/>
        <end position="20"/>
    </location>
</feature>
<name>A0A6L3KWK2_9BACE</name>
<evidence type="ECO:0000313" key="3">
    <source>
        <dbReference type="Proteomes" id="UP000475905"/>
    </source>
</evidence>
<comment type="caution">
    <text evidence="2">The sequence shown here is derived from an EMBL/GenBank/DDBJ whole genome shotgun (WGS) entry which is preliminary data.</text>
</comment>
<dbReference type="EMBL" id="VVYP01000003">
    <property type="protein sequence ID" value="KAA5465507.1"/>
    <property type="molecule type" value="Genomic_DNA"/>
</dbReference>
<sequence length="132" mass="15517">MKKVLFAFFLCLMSFIPTKAQTSTSNTKTTVASPDSNVNFRLFQTNNRWTFLKLDTRTGEIKHVQYSTDGEAMQYDLNNMPLAEGEDAKPGRFFLYPTENTFNFILLDQIDGRVWQVQWNIDRDKRGIWRIY</sequence>
<feature type="chain" id="PRO_5026693449" description="DUF4384 domain-containing protein" evidence="1">
    <location>
        <begin position="21"/>
        <end position="132"/>
    </location>
</feature>
<evidence type="ECO:0000256" key="1">
    <source>
        <dbReference type="SAM" id="SignalP"/>
    </source>
</evidence>
<evidence type="ECO:0008006" key="4">
    <source>
        <dbReference type="Google" id="ProtNLM"/>
    </source>
</evidence>
<dbReference type="RefSeq" id="WP_149935001.1">
    <property type="nucleotide sequence ID" value="NZ_VVYP01000003.1"/>
</dbReference>
<accession>A0A6L3KWK2</accession>
<reference evidence="2 3" key="1">
    <citation type="journal article" date="2019" name="Nat. Med.">
        <title>A library of human gut bacterial isolates paired with longitudinal multiomics data enables mechanistic microbiome research.</title>
        <authorList>
            <person name="Poyet M."/>
            <person name="Groussin M."/>
            <person name="Gibbons S.M."/>
            <person name="Avila-Pacheco J."/>
            <person name="Jiang X."/>
            <person name="Kearney S.M."/>
            <person name="Perrotta A.R."/>
            <person name="Berdy B."/>
            <person name="Zhao S."/>
            <person name="Lieberman T.D."/>
            <person name="Swanson P.K."/>
            <person name="Smith M."/>
            <person name="Roesemann S."/>
            <person name="Alexander J.E."/>
            <person name="Rich S.A."/>
            <person name="Livny J."/>
            <person name="Vlamakis H."/>
            <person name="Clish C."/>
            <person name="Bullock K."/>
            <person name="Deik A."/>
            <person name="Scott J."/>
            <person name="Pierce K.A."/>
            <person name="Xavier R.J."/>
            <person name="Alm E.J."/>
        </authorList>
    </citation>
    <scope>NUCLEOTIDE SEQUENCE [LARGE SCALE GENOMIC DNA]</scope>
    <source>
        <strain evidence="2 3">BIOML-A31</strain>
    </source>
</reference>
<organism evidence="2 3">
    <name type="scientific">Bacteroides caccae</name>
    <dbReference type="NCBI Taxonomy" id="47678"/>
    <lineage>
        <taxon>Bacteria</taxon>
        <taxon>Pseudomonadati</taxon>
        <taxon>Bacteroidota</taxon>
        <taxon>Bacteroidia</taxon>
        <taxon>Bacteroidales</taxon>
        <taxon>Bacteroidaceae</taxon>
        <taxon>Bacteroides</taxon>
    </lineage>
</organism>
<dbReference type="AlphaFoldDB" id="A0A6L3KWK2"/>
<keyword evidence="1" id="KW-0732">Signal</keyword>
<dbReference type="Proteomes" id="UP000475905">
    <property type="component" value="Unassembled WGS sequence"/>
</dbReference>
<protein>
    <recommendedName>
        <fullName evidence="4">DUF4384 domain-containing protein</fullName>
    </recommendedName>
</protein>
<evidence type="ECO:0000313" key="2">
    <source>
        <dbReference type="EMBL" id="KAA5465507.1"/>
    </source>
</evidence>